<dbReference type="RefSeq" id="WP_048499047.1">
    <property type="nucleotide sequence ID" value="NZ_LFNG01000006.1"/>
</dbReference>
<name>A0A0J7J0V7_9FLAO</name>
<keyword evidence="4 7" id="KW-0238">DNA-binding</keyword>
<dbReference type="SUPFAM" id="SSF52172">
    <property type="entry name" value="CheY-like"/>
    <property type="match status" value="1"/>
</dbReference>
<dbReference type="GO" id="GO:0005829">
    <property type="term" value="C:cytosol"/>
    <property type="evidence" value="ECO:0007669"/>
    <property type="project" value="TreeGrafter"/>
</dbReference>
<dbReference type="PATRIC" id="fig|1304281.5.peg.1202"/>
<dbReference type="GO" id="GO:0000156">
    <property type="term" value="F:phosphorelay response regulator activity"/>
    <property type="evidence" value="ECO:0007669"/>
    <property type="project" value="TreeGrafter"/>
</dbReference>
<dbReference type="InterPro" id="IPR001789">
    <property type="entry name" value="Sig_transdc_resp-reg_receiver"/>
</dbReference>
<dbReference type="InterPro" id="IPR011006">
    <property type="entry name" value="CheY-like_superfamily"/>
</dbReference>
<dbReference type="PROSITE" id="PS50110">
    <property type="entry name" value="RESPONSE_REGULATORY"/>
    <property type="match status" value="1"/>
</dbReference>
<evidence type="ECO:0000256" key="2">
    <source>
        <dbReference type="ARBA" id="ARBA00023012"/>
    </source>
</evidence>
<keyword evidence="1 6" id="KW-0597">Phosphoprotein</keyword>
<dbReference type="GO" id="GO:0006355">
    <property type="term" value="P:regulation of DNA-templated transcription"/>
    <property type="evidence" value="ECO:0007669"/>
    <property type="project" value="InterPro"/>
</dbReference>
<evidence type="ECO:0000259" key="9">
    <source>
        <dbReference type="PROSITE" id="PS51755"/>
    </source>
</evidence>
<dbReference type="Pfam" id="PF00072">
    <property type="entry name" value="Response_reg"/>
    <property type="match status" value="1"/>
</dbReference>
<evidence type="ECO:0000313" key="11">
    <source>
        <dbReference type="Proteomes" id="UP000035900"/>
    </source>
</evidence>
<evidence type="ECO:0000256" key="3">
    <source>
        <dbReference type="ARBA" id="ARBA00023015"/>
    </source>
</evidence>
<sequence length="224" mass="25891">MRLLVIEDESDLLQSILEYFKQEYFRCEGVTTFYEGIERVESFDYDCIILDINLPDGNGLKLLQHIREDKKQDGVIIISARDSLDDKIDGLLLGADDYVTKPFHLSELNARVKALIRRKYNQGSAVLEVGSLQLNLLNRQITCHGEELQFTRSEFDLLAYLLNNANRVVSRQAIAEHLYGDRTDNMPSFDFVYSQIKNLKRKLKERDCDELIQTVYGLGYKISL</sequence>
<evidence type="ECO:0000256" key="1">
    <source>
        <dbReference type="ARBA" id="ARBA00022553"/>
    </source>
</evidence>
<accession>A0A0J7J0V7</accession>
<dbReference type="PANTHER" id="PTHR48111">
    <property type="entry name" value="REGULATOR OF RPOS"/>
    <property type="match status" value="1"/>
</dbReference>
<dbReference type="GO" id="GO:0000976">
    <property type="term" value="F:transcription cis-regulatory region binding"/>
    <property type="evidence" value="ECO:0007669"/>
    <property type="project" value="TreeGrafter"/>
</dbReference>
<feature type="domain" description="OmpR/PhoB-type" evidence="9">
    <location>
        <begin position="124"/>
        <end position="224"/>
    </location>
</feature>
<dbReference type="CDD" id="cd00383">
    <property type="entry name" value="trans_reg_C"/>
    <property type="match status" value="1"/>
</dbReference>
<dbReference type="SMART" id="SM00862">
    <property type="entry name" value="Trans_reg_C"/>
    <property type="match status" value="1"/>
</dbReference>
<gene>
    <name evidence="10" type="ORF">ACM44_05595</name>
</gene>
<comment type="caution">
    <text evidence="10">The sequence shown here is derived from an EMBL/GenBank/DDBJ whole genome shotgun (WGS) entry which is preliminary data.</text>
</comment>
<dbReference type="Proteomes" id="UP000035900">
    <property type="component" value="Unassembled WGS sequence"/>
</dbReference>
<dbReference type="Gene3D" id="6.10.250.690">
    <property type="match status" value="1"/>
</dbReference>
<dbReference type="Gene3D" id="1.10.10.10">
    <property type="entry name" value="Winged helix-like DNA-binding domain superfamily/Winged helix DNA-binding domain"/>
    <property type="match status" value="1"/>
</dbReference>
<dbReference type="Gene3D" id="3.40.50.2300">
    <property type="match status" value="1"/>
</dbReference>
<dbReference type="STRING" id="1304281.ACM44_05595"/>
<proteinExistence type="predicted"/>
<dbReference type="InterPro" id="IPR001867">
    <property type="entry name" value="OmpR/PhoB-type_DNA-bd"/>
</dbReference>
<protein>
    <submittedName>
        <fullName evidence="10">Transcriptional regulator</fullName>
    </submittedName>
</protein>
<dbReference type="EMBL" id="LFNG01000006">
    <property type="protein sequence ID" value="KMQ71696.1"/>
    <property type="molecule type" value="Genomic_DNA"/>
</dbReference>
<evidence type="ECO:0000256" key="7">
    <source>
        <dbReference type="PROSITE-ProRule" id="PRU01091"/>
    </source>
</evidence>
<dbReference type="Pfam" id="PF00486">
    <property type="entry name" value="Trans_reg_C"/>
    <property type="match status" value="1"/>
</dbReference>
<dbReference type="GO" id="GO:0032993">
    <property type="term" value="C:protein-DNA complex"/>
    <property type="evidence" value="ECO:0007669"/>
    <property type="project" value="TreeGrafter"/>
</dbReference>
<evidence type="ECO:0000313" key="10">
    <source>
        <dbReference type="EMBL" id="KMQ71696.1"/>
    </source>
</evidence>
<keyword evidence="5" id="KW-0804">Transcription</keyword>
<evidence type="ECO:0000259" key="8">
    <source>
        <dbReference type="PROSITE" id="PS50110"/>
    </source>
</evidence>
<keyword evidence="11" id="KW-1185">Reference proteome</keyword>
<dbReference type="OrthoDB" id="9790442at2"/>
<keyword evidence="3" id="KW-0805">Transcription regulation</keyword>
<organism evidence="10 11">
    <name type="scientific">Chryseobacterium koreense CCUG 49689</name>
    <dbReference type="NCBI Taxonomy" id="1304281"/>
    <lineage>
        <taxon>Bacteria</taxon>
        <taxon>Pseudomonadati</taxon>
        <taxon>Bacteroidota</taxon>
        <taxon>Flavobacteriia</taxon>
        <taxon>Flavobacteriales</taxon>
        <taxon>Weeksellaceae</taxon>
        <taxon>Chryseobacterium group</taxon>
        <taxon>Chryseobacterium</taxon>
    </lineage>
</organism>
<feature type="modified residue" description="4-aspartylphosphate" evidence="6">
    <location>
        <position position="51"/>
    </location>
</feature>
<dbReference type="InterPro" id="IPR039420">
    <property type="entry name" value="WalR-like"/>
</dbReference>
<reference evidence="10 11" key="1">
    <citation type="journal article" date="2004" name="Int. J. Syst. Evol. Microbiol.">
        <title>Kaistella koreensis gen. nov., sp. nov., a novel member of the Chryseobacterium-Bergeyella-Riemerella branch.</title>
        <authorList>
            <person name="Kim M.K."/>
            <person name="Im W.T."/>
            <person name="Shin Y.K."/>
            <person name="Lim J.H."/>
            <person name="Kim S.H."/>
            <person name="Lee B.C."/>
            <person name="Park M.Y."/>
            <person name="Lee K.Y."/>
            <person name="Lee S.T."/>
        </authorList>
    </citation>
    <scope>NUCLEOTIDE SEQUENCE [LARGE SCALE GENOMIC DNA]</scope>
    <source>
        <strain evidence="10 11">CCUG 49689</strain>
    </source>
</reference>
<keyword evidence="2" id="KW-0902">Two-component regulatory system</keyword>
<evidence type="ECO:0000256" key="6">
    <source>
        <dbReference type="PROSITE-ProRule" id="PRU00169"/>
    </source>
</evidence>
<dbReference type="SMART" id="SM00448">
    <property type="entry name" value="REC"/>
    <property type="match status" value="1"/>
</dbReference>
<evidence type="ECO:0000256" key="4">
    <source>
        <dbReference type="ARBA" id="ARBA00023125"/>
    </source>
</evidence>
<dbReference type="PANTHER" id="PTHR48111:SF22">
    <property type="entry name" value="REGULATOR OF RPOS"/>
    <property type="match status" value="1"/>
</dbReference>
<dbReference type="PROSITE" id="PS51755">
    <property type="entry name" value="OMPR_PHOB"/>
    <property type="match status" value="1"/>
</dbReference>
<dbReference type="AlphaFoldDB" id="A0A0J7J0V7"/>
<evidence type="ECO:0000256" key="5">
    <source>
        <dbReference type="ARBA" id="ARBA00023163"/>
    </source>
</evidence>
<feature type="DNA-binding region" description="OmpR/PhoB-type" evidence="7">
    <location>
        <begin position="124"/>
        <end position="224"/>
    </location>
</feature>
<feature type="domain" description="Response regulatory" evidence="8">
    <location>
        <begin position="2"/>
        <end position="116"/>
    </location>
</feature>
<dbReference type="InterPro" id="IPR036388">
    <property type="entry name" value="WH-like_DNA-bd_sf"/>
</dbReference>